<evidence type="ECO:0000313" key="2">
    <source>
        <dbReference type="EMBL" id="GAA2489413.1"/>
    </source>
</evidence>
<organism evidence="2 3">
    <name type="scientific">Streptomyces thermolineatus</name>
    <dbReference type="NCBI Taxonomy" id="44033"/>
    <lineage>
        <taxon>Bacteria</taxon>
        <taxon>Bacillati</taxon>
        <taxon>Actinomycetota</taxon>
        <taxon>Actinomycetes</taxon>
        <taxon>Kitasatosporales</taxon>
        <taxon>Streptomycetaceae</taxon>
        <taxon>Streptomyces</taxon>
    </lineage>
</organism>
<sequence length="89" mass="9479">MKGPAAAALTAVSRDLRLAHHHADVLFTLGCNDTSVRYMAVADPAPPGTLPRPAAAPLMLSGWPPSRAKRRAGVRAPWRKTCAPATTRR</sequence>
<name>A0ABP5YYZ5_9ACTN</name>
<evidence type="ECO:0008006" key="4">
    <source>
        <dbReference type="Google" id="ProtNLM"/>
    </source>
</evidence>
<dbReference type="Proteomes" id="UP001501358">
    <property type="component" value="Unassembled WGS sequence"/>
</dbReference>
<gene>
    <name evidence="2" type="ORF">GCM10010406_26970</name>
</gene>
<comment type="caution">
    <text evidence="2">The sequence shown here is derived from an EMBL/GenBank/DDBJ whole genome shotgun (WGS) entry which is preliminary data.</text>
</comment>
<evidence type="ECO:0000256" key="1">
    <source>
        <dbReference type="SAM" id="MobiDB-lite"/>
    </source>
</evidence>
<feature type="region of interest" description="Disordered" evidence="1">
    <location>
        <begin position="61"/>
        <end position="89"/>
    </location>
</feature>
<dbReference type="EMBL" id="BAAATA010000013">
    <property type="protein sequence ID" value="GAA2489413.1"/>
    <property type="molecule type" value="Genomic_DNA"/>
</dbReference>
<evidence type="ECO:0000313" key="3">
    <source>
        <dbReference type="Proteomes" id="UP001501358"/>
    </source>
</evidence>
<protein>
    <recommendedName>
        <fullName evidence="4">SGNH hydrolase-type esterase domain-containing protein</fullName>
    </recommendedName>
</protein>
<keyword evidence="3" id="KW-1185">Reference proteome</keyword>
<proteinExistence type="predicted"/>
<accession>A0ABP5YYZ5</accession>
<reference evidence="3" key="1">
    <citation type="journal article" date="2019" name="Int. J. Syst. Evol. Microbiol.">
        <title>The Global Catalogue of Microorganisms (GCM) 10K type strain sequencing project: providing services to taxonomists for standard genome sequencing and annotation.</title>
        <authorList>
            <consortium name="The Broad Institute Genomics Platform"/>
            <consortium name="The Broad Institute Genome Sequencing Center for Infectious Disease"/>
            <person name="Wu L."/>
            <person name="Ma J."/>
        </authorList>
    </citation>
    <scope>NUCLEOTIDE SEQUENCE [LARGE SCALE GENOMIC DNA]</scope>
    <source>
        <strain evidence="3">JCM 6307</strain>
    </source>
</reference>